<comment type="caution">
    <text evidence="1">The sequence shown here is derived from an EMBL/GenBank/DDBJ whole genome shotgun (WGS) entry which is preliminary data.</text>
</comment>
<protein>
    <submittedName>
        <fullName evidence="1">Uncharacterized protein</fullName>
    </submittedName>
</protein>
<organism evidence="1 2">
    <name type="scientific">Hyalomma asiaticum</name>
    <name type="common">Tick</name>
    <dbReference type="NCBI Taxonomy" id="266040"/>
    <lineage>
        <taxon>Eukaryota</taxon>
        <taxon>Metazoa</taxon>
        <taxon>Ecdysozoa</taxon>
        <taxon>Arthropoda</taxon>
        <taxon>Chelicerata</taxon>
        <taxon>Arachnida</taxon>
        <taxon>Acari</taxon>
        <taxon>Parasitiformes</taxon>
        <taxon>Ixodida</taxon>
        <taxon>Ixodoidea</taxon>
        <taxon>Ixodidae</taxon>
        <taxon>Hyalomminae</taxon>
        <taxon>Hyalomma</taxon>
    </lineage>
</organism>
<reference evidence="1" key="1">
    <citation type="submission" date="2020-05" db="EMBL/GenBank/DDBJ databases">
        <title>Large-scale comparative analyses of tick genomes elucidate their genetic diversity and vector capacities.</title>
        <authorList>
            <person name="Jia N."/>
            <person name="Wang J."/>
            <person name="Shi W."/>
            <person name="Du L."/>
            <person name="Sun Y."/>
            <person name="Zhan W."/>
            <person name="Jiang J."/>
            <person name="Wang Q."/>
            <person name="Zhang B."/>
            <person name="Ji P."/>
            <person name="Sakyi L.B."/>
            <person name="Cui X."/>
            <person name="Yuan T."/>
            <person name="Jiang B."/>
            <person name="Yang W."/>
            <person name="Lam T.T.-Y."/>
            <person name="Chang Q."/>
            <person name="Ding S."/>
            <person name="Wang X."/>
            <person name="Zhu J."/>
            <person name="Ruan X."/>
            <person name="Zhao L."/>
            <person name="Wei J."/>
            <person name="Que T."/>
            <person name="Du C."/>
            <person name="Cheng J."/>
            <person name="Dai P."/>
            <person name="Han X."/>
            <person name="Huang E."/>
            <person name="Gao Y."/>
            <person name="Liu J."/>
            <person name="Shao H."/>
            <person name="Ye R."/>
            <person name="Li L."/>
            <person name="Wei W."/>
            <person name="Wang X."/>
            <person name="Wang C."/>
            <person name="Yang T."/>
            <person name="Huo Q."/>
            <person name="Li W."/>
            <person name="Guo W."/>
            <person name="Chen H."/>
            <person name="Zhou L."/>
            <person name="Ni X."/>
            <person name="Tian J."/>
            <person name="Zhou Y."/>
            <person name="Sheng Y."/>
            <person name="Liu T."/>
            <person name="Pan Y."/>
            <person name="Xia L."/>
            <person name="Li J."/>
            <person name="Zhao F."/>
            <person name="Cao W."/>
        </authorList>
    </citation>
    <scope>NUCLEOTIDE SEQUENCE</scope>
    <source>
        <strain evidence="1">Hyas-2018</strain>
    </source>
</reference>
<dbReference type="Proteomes" id="UP000821845">
    <property type="component" value="Chromosome 4"/>
</dbReference>
<keyword evidence="2" id="KW-1185">Reference proteome</keyword>
<accession>A0ACB7SJ51</accession>
<proteinExistence type="predicted"/>
<evidence type="ECO:0000313" key="2">
    <source>
        <dbReference type="Proteomes" id="UP000821845"/>
    </source>
</evidence>
<evidence type="ECO:0000313" key="1">
    <source>
        <dbReference type="EMBL" id="KAH6932694.1"/>
    </source>
</evidence>
<gene>
    <name evidence="1" type="ORF">HPB50_008739</name>
</gene>
<name>A0ACB7SJ51_HYAAI</name>
<sequence>MLRNGGTLQTDQALLGWSMLDHDDTFADNYVFDEFSSPSLERSVQSPDAVCPSDPANLRFVENSTSKQGSAASPLSSLARLKRSTEAAATIQERPRADVRDSTQVAHAAASVKQPHTAGGENSGRPKTNAWISNFVQDSSRQIAASSTVARVSRRRRRVLDAHLDQCVIEESSSEDSAEAGSCRDTTDAAMIVDEASESESSGSIHTPLLQSPQFHTTTSLPALRDYIGQSDLDDLEAGTNEAAENFGSKNKKRGVVKKGLEALLVFARQKEGSSKSLAARRKFFQDAESLARDTLLLRVLTVENVYGVAYCACVVCGEEKNAGELCLQVPWELVAREELCSGDVVRIYPPWSEYELHASPGKIISGARYVEVVERYTRETTEG</sequence>
<dbReference type="EMBL" id="CM023484">
    <property type="protein sequence ID" value="KAH6932694.1"/>
    <property type="molecule type" value="Genomic_DNA"/>
</dbReference>